<gene>
    <name evidence="10" type="ORF">ENO77_02555</name>
</gene>
<dbReference type="PANTHER" id="PTHR36577:SF3">
    <property type="entry name" value="DUF521 DOMAIN PROTEIN (AFU_ORTHOLOGUE AFUA_6G00490)"/>
    <property type="match status" value="1"/>
</dbReference>
<evidence type="ECO:0000256" key="8">
    <source>
        <dbReference type="ARBA" id="ARBA00047196"/>
    </source>
</evidence>
<dbReference type="GO" id="GO:0016829">
    <property type="term" value="F:lyase activity"/>
    <property type="evidence" value="ECO:0007669"/>
    <property type="project" value="UniProtKB-KW"/>
</dbReference>
<evidence type="ECO:0000259" key="9">
    <source>
        <dbReference type="Pfam" id="PF04412"/>
    </source>
</evidence>
<sequence>MYLSTWEEKALQGEFGEATSIAMNVLTKVCRALKAERLVEIRHAHVAGVSYFNISDEGLELLEELASKGARVAVYTTANPASVTVSRFFEPFFDKNVVTKQRRVIDVLVSMGIDEKSFTCTPYKIRMPRQGEHLAWAESSAVIYANSIAGARTNREGAVVSLMAAITGRTCYCGYHVSENRYPTELIEVEFPVDSISAASAIGLYIGKITSGVPYIRVKIELGSRLRDVAIRSMLASIASTSSSALALIEGISPEAKKIDTKHLEKLAIDKKDLADILDCSCTSEGIEGILVGCPHVDLDEAHEILASSISKLKSLGVKKMFIATPIFEEHRIAGFIHSIEGIEVIYLPGACPVVSNLKAANILLMPTIHGKAYHYLPRLAGVASCILNIA</sequence>
<dbReference type="Pfam" id="PF04412">
    <property type="entry name" value="AcnX"/>
    <property type="match status" value="1"/>
</dbReference>
<evidence type="ECO:0000256" key="7">
    <source>
        <dbReference type="ARBA" id="ARBA00047176"/>
    </source>
</evidence>
<dbReference type="EMBL" id="DSGT01000007">
    <property type="protein sequence ID" value="HEW53040.1"/>
    <property type="molecule type" value="Genomic_DNA"/>
</dbReference>
<dbReference type="EC" id="4.2.1.182" evidence="7"/>
<comment type="subunit">
    <text evidence="6">Heterodimer composed of a large subunit (PMDh-L) and a small subunit (PMDh-S).</text>
</comment>
<keyword evidence="2" id="KW-0456">Lyase</keyword>
<proteinExistence type="inferred from homology"/>
<comment type="caution">
    <text evidence="10">The sequence shown here is derived from an EMBL/GenBank/DDBJ whole genome shotgun (WGS) entry which is preliminary data.</text>
</comment>
<evidence type="ECO:0000313" key="10">
    <source>
        <dbReference type="EMBL" id="HEW53040.1"/>
    </source>
</evidence>
<evidence type="ECO:0000256" key="5">
    <source>
        <dbReference type="ARBA" id="ARBA00046333"/>
    </source>
</evidence>
<accession>A0A7C2VLI8</accession>
<comment type="similarity">
    <text evidence="5">Belongs to the AcnX type II large subunit family.</text>
</comment>
<comment type="catalytic activity">
    <reaction evidence="3">
        <text>(R)-5-phosphomevalonate = (2E)-3-methyl-5-phosphooxypent-2-enoate + H2O</text>
        <dbReference type="Rhea" id="RHEA:78975"/>
        <dbReference type="ChEBI" id="CHEBI:15377"/>
        <dbReference type="ChEBI" id="CHEBI:58146"/>
        <dbReference type="ChEBI" id="CHEBI:229665"/>
        <dbReference type="EC" id="4.2.1.182"/>
    </reaction>
    <physiologicalReaction direction="left-to-right" evidence="3">
        <dbReference type="Rhea" id="RHEA:78976"/>
    </physiologicalReaction>
</comment>
<dbReference type="PANTHER" id="PTHR36577">
    <property type="entry name" value="DUF521 DOMAIN PROTEIN (AFU_ORTHOLOGUE AFUA_6G00490)"/>
    <property type="match status" value="1"/>
</dbReference>
<evidence type="ECO:0000256" key="1">
    <source>
        <dbReference type="ARBA" id="ARBA00023004"/>
    </source>
</evidence>
<comment type="function">
    <text evidence="4">Component of a hydro-lyase that catalyzes the dehydration of mevalonate 5-phosphate (MVA5P) to form trans-anhydromevalonate 5-phosphate (tAHMP). Involved in the archaeal mevalonate (MVA) pathway, which provides fundamental precursors for isoprenoid biosynthesis, such as isopentenyl diphosphate (IPP) and dimethylallyl diphosphate (DMAPP).</text>
</comment>
<evidence type="ECO:0000256" key="2">
    <source>
        <dbReference type="ARBA" id="ARBA00023239"/>
    </source>
</evidence>
<dbReference type="InterPro" id="IPR007506">
    <property type="entry name" value="PMDh-L-like_dom"/>
</dbReference>
<evidence type="ECO:0000256" key="4">
    <source>
        <dbReference type="ARBA" id="ARBA00045299"/>
    </source>
</evidence>
<evidence type="ECO:0000256" key="6">
    <source>
        <dbReference type="ARBA" id="ARBA00046520"/>
    </source>
</evidence>
<protein>
    <recommendedName>
        <fullName evidence="8">Phosphomevalonate dehydratase large subunit</fullName>
        <ecNumber evidence="7">4.2.1.182</ecNumber>
    </recommendedName>
</protein>
<name>A0A7C2VLI8_9CREN</name>
<keyword evidence="1" id="KW-0408">Iron</keyword>
<reference evidence="10" key="1">
    <citation type="journal article" date="2020" name="mSystems">
        <title>Genome- and Community-Level Interaction Insights into Carbon Utilization and Element Cycling Functions of Hydrothermarchaeota in Hydrothermal Sediment.</title>
        <authorList>
            <person name="Zhou Z."/>
            <person name="Liu Y."/>
            <person name="Xu W."/>
            <person name="Pan J."/>
            <person name="Luo Z.H."/>
            <person name="Li M."/>
        </authorList>
    </citation>
    <scope>NUCLEOTIDE SEQUENCE [LARGE SCALE GENOMIC DNA]</scope>
    <source>
        <strain evidence="10">SpSt-16</strain>
    </source>
</reference>
<feature type="domain" description="Phosphomevalonate dehydratase large subunit-like" evidence="9">
    <location>
        <begin position="1"/>
        <end position="387"/>
    </location>
</feature>
<evidence type="ECO:0000256" key="3">
    <source>
        <dbReference type="ARBA" id="ARBA00045120"/>
    </source>
</evidence>
<organism evidence="10">
    <name type="scientific">Ignisphaera aggregans</name>
    <dbReference type="NCBI Taxonomy" id="334771"/>
    <lineage>
        <taxon>Archaea</taxon>
        <taxon>Thermoproteota</taxon>
        <taxon>Thermoprotei</taxon>
        <taxon>Desulfurococcales</taxon>
        <taxon>Desulfurococcaceae</taxon>
        <taxon>Ignisphaera</taxon>
    </lineage>
</organism>
<dbReference type="AlphaFoldDB" id="A0A7C2VLI8"/>